<evidence type="ECO:0000256" key="1">
    <source>
        <dbReference type="ARBA" id="ARBA00012493"/>
    </source>
</evidence>
<feature type="compositionally biased region" description="Low complexity" evidence="8">
    <location>
        <begin position="476"/>
        <end position="486"/>
    </location>
</feature>
<dbReference type="Pfam" id="PF17921">
    <property type="entry name" value="Integrase_H2C2"/>
    <property type="match status" value="1"/>
</dbReference>
<evidence type="ECO:0000256" key="3">
    <source>
        <dbReference type="ARBA" id="ARBA00022695"/>
    </source>
</evidence>
<keyword evidence="3" id="KW-0548">Nucleotidyltransferase</keyword>
<dbReference type="SUPFAM" id="SSF56672">
    <property type="entry name" value="DNA/RNA polymerases"/>
    <property type="match status" value="1"/>
</dbReference>
<evidence type="ECO:0000313" key="11">
    <source>
        <dbReference type="EMBL" id="KAK3932566.1"/>
    </source>
</evidence>
<accession>A0AAE1I667</accession>
<feature type="compositionally biased region" description="Low complexity" evidence="8">
    <location>
        <begin position="446"/>
        <end position="468"/>
    </location>
</feature>
<evidence type="ECO:0000313" key="12">
    <source>
        <dbReference type="Proteomes" id="UP001219518"/>
    </source>
</evidence>
<keyword evidence="4" id="KW-0540">Nuclease</keyword>
<dbReference type="InterPro" id="IPR012337">
    <property type="entry name" value="RNaseH-like_sf"/>
</dbReference>
<evidence type="ECO:0000259" key="9">
    <source>
        <dbReference type="Pfam" id="PF17917"/>
    </source>
</evidence>
<dbReference type="InterPro" id="IPR043502">
    <property type="entry name" value="DNA/RNA_pol_sf"/>
</dbReference>
<dbReference type="GO" id="GO:0003676">
    <property type="term" value="F:nucleic acid binding"/>
    <property type="evidence" value="ECO:0007669"/>
    <property type="project" value="InterPro"/>
</dbReference>
<evidence type="ECO:0000256" key="8">
    <source>
        <dbReference type="SAM" id="MobiDB-lite"/>
    </source>
</evidence>
<name>A0AAE1I667_9NEOP</name>
<dbReference type="InterPro" id="IPR041588">
    <property type="entry name" value="Integrase_H2C2"/>
</dbReference>
<dbReference type="PANTHER" id="PTHR37984:SF5">
    <property type="entry name" value="PROTEIN NYNRIN-LIKE"/>
    <property type="match status" value="1"/>
</dbReference>
<dbReference type="GO" id="GO:0042575">
    <property type="term" value="C:DNA polymerase complex"/>
    <property type="evidence" value="ECO:0007669"/>
    <property type="project" value="UniProtKB-ARBA"/>
</dbReference>
<gene>
    <name evidence="11" type="ORF">KUF71_013025</name>
</gene>
<evidence type="ECO:0000256" key="5">
    <source>
        <dbReference type="ARBA" id="ARBA00022759"/>
    </source>
</evidence>
<dbReference type="EMBL" id="JAHWGI010001437">
    <property type="protein sequence ID" value="KAK3932566.1"/>
    <property type="molecule type" value="Genomic_DNA"/>
</dbReference>
<dbReference type="AlphaFoldDB" id="A0AAE1I667"/>
<feature type="region of interest" description="Disordered" evidence="8">
    <location>
        <begin position="1"/>
        <end position="97"/>
    </location>
</feature>
<evidence type="ECO:0000256" key="6">
    <source>
        <dbReference type="ARBA" id="ARBA00022801"/>
    </source>
</evidence>
<dbReference type="InterPro" id="IPR041373">
    <property type="entry name" value="RT_RNaseH"/>
</dbReference>
<dbReference type="Proteomes" id="UP001219518">
    <property type="component" value="Unassembled WGS sequence"/>
</dbReference>
<dbReference type="InterPro" id="IPR050951">
    <property type="entry name" value="Retrovirus_Pol_polyprotein"/>
</dbReference>
<keyword evidence="6" id="KW-0378">Hydrolase</keyword>
<protein>
    <recommendedName>
        <fullName evidence="1">RNA-directed DNA polymerase</fullName>
        <ecNumber evidence="1">2.7.7.49</ecNumber>
    </recommendedName>
</protein>
<dbReference type="Pfam" id="PF17917">
    <property type="entry name" value="RT_RNaseH"/>
    <property type="match status" value="1"/>
</dbReference>
<comment type="caution">
    <text evidence="11">The sequence shown here is derived from an EMBL/GenBank/DDBJ whole genome shotgun (WGS) entry which is preliminary data.</text>
</comment>
<dbReference type="PANTHER" id="PTHR37984">
    <property type="entry name" value="PROTEIN CBG26694"/>
    <property type="match status" value="1"/>
</dbReference>
<keyword evidence="12" id="KW-1185">Reference proteome</keyword>
<keyword evidence="7" id="KW-0695">RNA-directed DNA polymerase</keyword>
<dbReference type="Gene3D" id="3.30.420.10">
    <property type="entry name" value="Ribonuclease H-like superfamily/Ribonuclease H"/>
    <property type="match status" value="1"/>
</dbReference>
<evidence type="ECO:0000256" key="4">
    <source>
        <dbReference type="ARBA" id="ARBA00022722"/>
    </source>
</evidence>
<feature type="compositionally biased region" description="Pro residues" evidence="8">
    <location>
        <begin position="85"/>
        <end position="95"/>
    </location>
</feature>
<feature type="domain" description="Integrase zinc-binding" evidence="10">
    <location>
        <begin position="553"/>
        <end position="601"/>
    </location>
</feature>
<feature type="region of interest" description="Disordered" evidence="8">
    <location>
        <begin position="705"/>
        <end position="736"/>
    </location>
</feature>
<keyword evidence="2" id="KW-0808">Transferase</keyword>
<keyword evidence="5" id="KW-0255">Endonuclease</keyword>
<dbReference type="InterPro" id="IPR036397">
    <property type="entry name" value="RNaseH_sf"/>
</dbReference>
<evidence type="ECO:0000256" key="2">
    <source>
        <dbReference type="ARBA" id="ARBA00022679"/>
    </source>
</evidence>
<feature type="region of interest" description="Disordered" evidence="8">
    <location>
        <begin position="446"/>
        <end position="486"/>
    </location>
</feature>
<reference evidence="11" key="2">
    <citation type="journal article" date="2023" name="BMC Genomics">
        <title>Pest status, molecular evolution, and epigenetic factors derived from the genome assembly of Frankliniella fusca, a thysanopteran phytovirus vector.</title>
        <authorList>
            <person name="Catto M.A."/>
            <person name="Labadie P.E."/>
            <person name="Jacobson A.L."/>
            <person name="Kennedy G.G."/>
            <person name="Srinivasan R."/>
            <person name="Hunt B.G."/>
        </authorList>
    </citation>
    <scope>NUCLEOTIDE SEQUENCE</scope>
    <source>
        <strain evidence="11">PL_HMW_Pooled</strain>
    </source>
</reference>
<organism evidence="11 12">
    <name type="scientific">Frankliniella fusca</name>
    <dbReference type="NCBI Taxonomy" id="407009"/>
    <lineage>
        <taxon>Eukaryota</taxon>
        <taxon>Metazoa</taxon>
        <taxon>Ecdysozoa</taxon>
        <taxon>Arthropoda</taxon>
        <taxon>Hexapoda</taxon>
        <taxon>Insecta</taxon>
        <taxon>Pterygota</taxon>
        <taxon>Neoptera</taxon>
        <taxon>Paraneoptera</taxon>
        <taxon>Thysanoptera</taxon>
        <taxon>Terebrantia</taxon>
        <taxon>Thripoidea</taxon>
        <taxon>Thripidae</taxon>
        <taxon>Frankliniella</taxon>
    </lineage>
</organism>
<dbReference type="GO" id="GO:0004519">
    <property type="term" value="F:endonuclease activity"/>
    <property type="evidence" value="ECO:0007669"/>
    <property type="project" value="UniProtKB-KW"/>
</dbReference>
<evidence type="ECO:0000256" key="7">
    <source>
        <dbReference type="ARBA" id="ARBA00022918"/>
    </source>
</evidence>
<sequence>MNITRGMAMGKPTHGSCGEPLALTLHQRAAPPPACSPAPPGRPGPAALQRGVSSESPRADPQPRSSAPPGSAALQLGVSSESPRAAPPPPSPRPPTLTLTTAEQVTITRGETRLVKFVCSSPITAPSLIAVDNEIQDGLQPVECLVGPSSDRVPVVNLSDADVELEPGRLLGRIPPENFNITIPTITRVTARNKLPARPAPESVSNVNSTPVVEFDVNPALPAEQQEQLRQLLSDFEDIFHRPGEPIACTNILEAELQLHDQTLYYIPQYKLTPQQLKAAEEEVASLLQLASQLASILLQQDPSTRLWHPVANQSRVLVNAERNYSMTAIELLAVTDACSVFQKELQSLTAPCEVLTDCQALIYLHTAEFLPAVVARLMVLVRQHNLKFRHVPGSTNLAPDALSRNPLPLGQQELDIVPLPGEDVKTRVEPHGTVAAVTTRARAAAASATSAPQQASAPGPAPPLADDAASDSDASEMSVASAVSEADAHPDLITENLDSCKLAAEQYADPHWRNIIDYRRLHPGAAPAKFSSYLFNDGLLYKETSNRLLFCVPAPRRLEVAQREHEFGHFALAKTKSRVASRYSWPSLADDCDTVVSNCTKMLQDHGCAQHTVPAYAHHANGLAESLCKIVGDRVALMCNEDLRTWDDNLPKMQLAINTSHSKSLGNTPFFLQYGYHPNDSASLMPEISKPTATPEGRLPDLQEARGDAQSSLQHAHRQQAAQYNKGRRTPDYRPGQPVMIWLEPKTTADTPAKYALAWREATIKEQVNAVTYVVTTQQAGKTCDKHVHVNHIKKRGK</sequence>
<feature type="domain" description="Reverse transcriptase RNase H-like" evidence="9">
    <location>
        <begin position="294"/>
        <end position="379"/>
    </location>
</feature>
<evidence type="ECO:0000259" key="10">
    <source>
        <dbReference type="Pfam" id="PF17921"/>
    </source>
</evidence>
<proteinExistence type="predicted"/>
<dbReference type="GO" id="GO:0016787">
    <property type="term" value="F:hydrolase activity"/>
    <property type="evidence" value="ECO:0007669"/>
    <property type="project" value="UniProtKB-KW"/>
</dbReference>
<dbReference type="EC" id="2.7.7.49" evidence="1"/>
<feature type="compositionally biased region" description="Pro residues" evidence="8">
    <location>
        <begin position="30"/>
        <end position="43"/>
    </location>
</feature>
<dbReference type="GO" id="GO:0003964">
    <property type="term" value="F:RNA-directed DNA polymerase activity"/>
    <property type="evidence" value="ECO:0007669"/>
    <property type="project" value="UniProtKB-KW"/>
</dbReference>
<dbReference type="SUPFAM" id="SSF53098">
    <property type="entry name" value="Ribonuclease H-like"/>
    <property type="match status" value="1"/>
</dbReference>
<reference evidence="11" key="1">
    <citation type="submission" date="2021-07" db="EMBL/GenBank/DDBJ databases">
        <authorList>
            <person name="Catto M.A."/>
            <person name="Jacobson A."/>
            <person name="Kennedy G."/>
            <person name="Labadie P."/>
            <person name="Hunt B.G."/>
            <person name="Srinivasan R."/>
        </authorList>
    </citation>
    <scope>NUCLEOTIDE SEQUENCE</scope>
    <source>
        <strain evidence="11">PL_HMW_Pooled</strain>
        <tissue evidence="11">Head</tissue>
    </source>
</reference>